<gene>
    <name evidence="3" type="ORF">HMPREF1536_04967</name>
    <name evidence="2" type="ORF">HMPREF1536_05218</name>
</gene>
<reference evidence="2 4" key="1">
    <citation type="submission" date="2013-04" db="EMBL/GenBank/DDBJ databases">
        <title>The Genome Sequence of Parabacteroides gordonii DSM 23371.</title>
        <authorList>
            <consortium name="The Broad Institute Genomics Platform"/>
            <person name="Earl A."/>
            <person name="Ward D."/>
            <person name="Feldgarden M."/>
            <person name="Gevers D."/>
            <person name="Martens E."/>
            <person name="Sakamoto M."/>
            <person name="Benno Y."/>
            <person name="Suzuki N."/>
            <person name="Matsunaga N."/>
            <person name="Koshihara K."/>
            <person name="Seki M."/>
            <person name="Komiya H."/>
            <person name="Walker B."/>
            <person name="Young S."/>
            <person name="Zeng Q."/>
            <person name="Gargeya S."/>
            <person name="Fitzgerald M."/>
            <person name="Haas B."/>
            <person name="Abouelleil A."/>
            <person name="Allen A.W."/>
            <person name="Alvarado L."/>
            <person name="Arachchi H.M."/>
            <person name="Berlin A.M."/>
            <person name="Chapman S.B."/>
            <person name="Gainer-Dewar J."/>
            <person name="Goldberg J."/>
            <person name="Griggs A."/>
            <person name="Gujja S."/>
            <person name="Hansen M."/>
            <person name="Howarth C."/>
            <person name="Imamovic A."/>
            <person name="Ireland A."/>
            <person name="Larimer J."/>
            <person name="McCowan C."/>
            <person name="Murphy C."/>
            <person name="Pearson M."/>
            <person name="Poon T.W."/>
            <person name="Priest M."/>
            <person name="Roberts A."/>
            <person name="Saif S."/>
            <person name="Shea T."/>
            <person name="Sisk P."/>
            <person name="Sykes S."/>
            <person name="Wortman J."/>
            <person name="Nusbaum C."/>
            <person name="Birren B."/>
        </authorList>
    </citation>
    <scope>NUCLEOTIDE SEQUENCE [LARGE SCALE GENOMIC DNA]</scope>
    <source>
        <strain evidence="2 4">MS-1</strain>
    </source>
</reference>
<evidence type="ECO:0000313" key="4">
    <source>
        <dbReference type="Proteomes" id="UP000033035"/>
    </source>
</evidence>
<dbReference type="EMBL" id="AQHW01000030">
    <property type="protein sequence ID" value="KKB45987.1"/>
    <property type="molecule type" value="Genomic_DNA"/>
</dbReference>
<dbReference type="PATRIC" id="fig|1203610.3.peg.5063"/>
<protein>
    <submittedName>
        <fullName evidence="2">Uncharacterized protein</fullName>
    </submittedName>
</protein>
<keyword evidence="1" id="KW-0812">Transmembrane</keyword>
<keyword evidence="1" id="KW-0472">Membrane</keyword>
<accession>A0A0F5ILJ4</accession>
<evidence type="ECO:0000313" key="2">
    <source>
        <dbReference type="EMBL" id="KKB45987.1"/>
    </source>
</evidence>
<feature type="transmembrane region" description="Helical" evidence="1">
    <location>
        <begin position="12"/>
        <end position="34"/>
    </location>
</feature>
<feature type="transmembrane region" description="Helical" evidence="1">
    <location>
        <begin position="40"/>
        <end position="59"/>
    </location>
</feature>
<dbReference type="AlphaFoldDB" id="A0A0F5ILJ4"/>
<dbReference type="HOGENOM" id="CLU_1412703_0_0_10"/>
<keyword evidence="4" id="KW-1185">Reference proteome</keyword>
<keyword evidence="1" id="KW-1133">Transmembrane helix</keyword>
<dbReference type="Proteomes" id="UP000033035">
    <property type="component" value="Unassembled WGS sequence"/>
</dbReference>
<sequence length="192" mass="22301">MKIYENKILRILGFIFIWIYVFGVGICFAGRWYAIGIPGVVLLLVWLNHNLIGAAIRRYRARQAIKQIKKHGTRLSVDLSQCKVSAQKWSSKKSRMQEPVFKVFNSWETQFWNGVSGSLFPDIYHSEQVVSTAICTVTYTTPYKGKTKTFRSDAILKEKVSLEMLLQYYGVATIYINPKNDNQYYFDLDFLK</sequence>
<comment type="caution">
    <text evidence="2">The sequence shown here is derived from an EMBL/GenBank/DDBJ whole genome shotgun (WGS) entry which is preliminary data.</text>
</comment>
<evidence type="ECO:0000256" key="1">
    <source>
        <dbReference type="SAM" id="Phobius"/>
    </source>
</evidence>
<name>A0A0F5ILJ4_9BACT</name>
<evidence type="ECO:0000313" key="3">
    <source>
        <dbReference type="EMBL" id="KKB48500.1"/>
    </source>
</evidence>
<proteinExistence type="predicted"/>
<dbReference type="RefSeq" id="WP_007482658.1">
    <property type="nucleotide sequence ID" value="NZ_AUAE01000048.1"/>
</dbReference>
<dbReference type="STRING" id="1203610.HMPREF1536_04967"/>
<organism evidence="2 4">
    <name type="scientific">Parabacteroides gordonii MS-1 = DSM 23371</name>
    <dbReference type="NCBI Taxonomy" id="1203610"/>
    <lineage>
        <taxon>Bacteria</taxon>
        <taxon>Pseudomonadati</taxon>
        <taxon>Bacteroidota</taxon>
        <taxon>Bacteroidia</taxon>
        <taxon>Bacteroidales</taxon>
        <taxon>Tannerellaceae</taxon>
        <taxon>Parabacteroides</taxon>
    </lineage>
</organism>
<dbReference type="EMBL" id="AQHW01000027">
    <property type="protein sequence ID" value="KKB48500.1"/>
    <property type="molecule type" value="Genomic_DNA"/>
</dbReference>